<dbReference type="InterPro" id="IPR011626">
    <property type="entry name" value="Alpha-macroglobulin_TED"/>
</dbReference>
<evidence type="ECO:0000313" key="2">
    <source>
        <dbReference type="Proteomes" id="UP000189705"/>
    </source>
</evidence>
<organism evidence="2 3">
    <name type="scientific">Alligator sinensis</name>
    <name type="common">Chinese alligator</name>
    <dbReference type="NCBI Taxonomy" id="38654"/>
    <lineage>
        <taxon>Eukaryota</taxon>
        <taxon>Metazoa</taxon>
        <taxon>Chordata</taxon>
        <taxon>Craniata</taxon>
        <taxon>Vertebrata</taxon>
        <taxon>Euteleostomi</taxon>
        <taxon>Archelosauria</taxon>
        <taxon>Archosauria</taxon>
        <taxon>Crocodylia</taxon>
        <taxon>Alligatoridae</taxon>
        <taxon>Alligatorinae</taxon>
        <taxon>Alligator</taxon>
    </lineage>
</organism>
<dbReference type="InterPro" id="IPR050473">
    <property type="entry name" value="A2M/Complement_sys"/>
</dbReference>
<feature type="domain" description="Alpha-macroglobulin-like TED" evidence="1">
    <location>
        <begin position="23"/>
        <end position="203"/>
    </location>
</feature>
<evidence type="ECO:0000259" key="1">
    <source>
        <dbReference type="Pfam" id="PF07678"/>
    </source>
</evidence>
<dbReference type="Proteomes" id="UP000189705">
    <property type="component" value="Unplaced"/>
</dbReference>
<dbReference type="Gene3D" id="1.50.10.20">
    <property type="match status" value="1"/>
</dbReference>
<dbReference type="GO" id="GO:0005615">
    <property type="term" value="C:extracellular space"/>
    <property type="evidence" value="ECO:0007669"/>
    <property type="project" value="InterPro"/>
</dbReference>
<dbReference type="Pfam" id="PF07678">
    <property type="entry name" value="TED_complement"/>
    <property type="match status" value="1"/>
</dbReference>
<dbReference type="InterPro" id="IPR047565">
    <property type="entry name" value="Alpha-macroglob_thiol-ester_cl"/>
</dbReference>
<dbReference type="GeneID" id="112550262"/>
<dbReference type="STRING" id="38654.A0A3Q0GND2"/>
<evidence type="ECO:0000313" key="3">
    <source>
        <dbReference type="RefSeq" id="XP_025059698.1"/>
    </source>
</evidence>
<gene>
    <name evidence="3" type="primary">LOC112550262</name>
</gene>
<dbReference type="InterPro" id="IPR008930">
    <property type="entry name" value="Terpenoid_cyclase/PrenylTrfase"/>
</dbReference>
<dbReference type="AlphaFoldDB" id="A0A3Q0GND2"/>
<sequence>MELIQGHHLDNLVPDTEAEVFLSVQGNLLGEMLVGGLELGGDVLQQLVVLPNGCVEQNIFRVTPNILLTHYLDAMRQWHRIGVDHRDRTIQHILHGYARQMQYRQSDGSYFPYRGSTGSTWLTAYILKVFTMAHPLVNTIDLQALCSSAAWLIRKKQGSEGHFFENTPIYTPAMQGGYLGSEQRTSLTAFVLIALKEAELMCAGHVHPAASPALPGKAPGQPDPGLQRCHQLLRPGLGKQLQGQ</sequence>
<dbReference type="KEGG" id="asn:112550262"/>
<protein>
    <submittedName>
        <fullName evidence="3">Venom factor-like isoform X1</fullName>
    </submittedName>
</protein>
<dbReference type="PANTHER" id="PTHR11412:SF111">
    <property type="entry name" value="VENOM FACTOR"/>
    <property type="match status" value="1"/>
</dbReference>
<name>A0A3Q0GND2_ALLSI</name>
<proteinExistence type="predicted"/>
<dbReference type="SUPFAM" id="SSF48239">
    <property type="entry name" value="Terpenoid cyclases/Protein prenyltransferases"/>
    <property type="match status" value="1"/>
</dbReference>
<accession>A0A3Q0GND2</accession>
<dbReference type="SMART" id="SM01419">
    <property type="entry name" value="Thiol-ester_cl"/>
    <property type="match status" value="1"/>
</dbReference>
<reference evidence="3" key="1">
    <citation type="submission" date="2025-08" db="UniProtKB">
        <authorList>
            <consortium name="RefSeq"/>
        </authorList>
    </citation>
    <scope>IDENTIFICATION</scope>
</reference>
<dbReference type="RefSeq" id="XP_025059698.1">
    <property type="nucleotide sequence ID" value="XM_025203913.1"/>
</dbReference>
<dbReference type="PANTHER" id="PTHR11412">
    <property type="entry name" value="MACROGLOBULIN / COMPLEMENT"/>
    <property type="match status" value="1"/>
</dbReference>
<dbReference type="InParanoid" id="A0A3Q0GND2"/>
<keyword evidence="2" id="KW-1185">Reference proteome</keyword>